<dbReference type="EMBL" id="JABDSR010000008">
    <property type="protein sequence ID" value="NMW85425.1"/>
    <property type="molecule type" value="Genomic_DNA"/>
</dbReference>
<dbReference type="Pfam" id="PF03413">
    <property type="entry name" value="PepSY"/>
    <property type="match status" value="1"/>
</dbReference>
<evidence type="ECO:0000313" key="5">
    <source>
        <dbReference type="Proteomes" id="UP000568273"/>
    </source>
</evidence>
<feature type="region of interest" description="Disordered" evidence="1">
    <location>
        <begin position="27"/>
        <end position="70"/>
    </location>
</feature>
<dbReference type="InterPro" id="IPR025711">
    <property type="entry name" value="PepSY"/>
</dbReference>
<feature type="chain" id="PRO_5038910971" description="PepSY domain-containing protein" evidence="2">
    <location>
        <begin position="23"/>
        <end position="212"/>
    </location>
</feature>
<organism evidence="4 5">
    <name type="scientific">Peptoniphilus faecalis</name>
    <dbReference type="NCBI Taxonomy" id="2731255"/>
    <lineage>
        <taxon>Bacteria</taxon>
        <taxon>Bacillati</taxon>
        <taxon>Bacillota</taxon>
        <taxon>Tissierellia</taxon>
        <taxon>Tissierellales</taxon>
        <taxon>Peptoniphilaceae</taxon>
        <taxon>Peptoniphilus</taxon>
    </lineage>
</organism>
<feature type="signal peptide" evidence="2">
    <location>
        <begin position="1"/>
        <end position="22"/>
    </location>
</feature>
<comment type="caution">
    <text evidence="4">The sequence shown here is derived from an EMBL/GenBank/DDBJ whole genome shotgun (WGS) entry which is preliminary data.</text>
</comment>
<evidence type="ECO:0000256" key="1">
    <source>
        <dbReference type="SAM" id="MobiDB-lite"/>
    </source>
</evidence>
<dbReference type="RefSeq" id="WP_169969435.1">
    <property type="nucleotide sequence ID" value="NZ_JABDSR010000008.1"/>
</dbReference>
<keyword evidence="2" id="KW-0732">Signal</keyword>
<dbReference type="Gene3D" id="3.10.450.40">
    <property type="match status" value="2"/>
</dbReference>
<dbReference type="Proteomes" id="UP000568273">
    <property type="component" value="Unassembled WGS sequence"/>
</dbReference>
<feature type="compositionally biased region" description="Low complexity" evidence="1">
    <location>
        <begin position="32"/>
        <end position="42"/>
    </location>
</feature>
<sequence>MKKKFLVTTLGLALLLMLSACSGGKNKTTGEAKNNAAVNTNNKLEKNEKTENANKNNTKAAPSNSKMKSLSDAKMTKEEAFDEFKKLHADAKIESLKLKTEGTNLYYEIDGYDAEKEYEVTINAETKEIIKDEFEAEKKQDNVSDLQKNLLSSVDGLIEKSVAEAGESYIAKEYSVDYDDGRYVVEVEVEKDGNDISYKYDIASGELIEKDM</sequence>
<dbReference type="AlphaFoldDB" id="A0A848RHF3"/>
<name>A0A848RHF3_9FIRM</name>
<evidence type="ECO:0000259" key="3">
    <source>
        <dbReference type="Pfam" id="PF03413"/>
    </source>
</evidence>
<evidence type="ECO:0000313" key="4">
    <source>
        <dbReference type="EMBL" id="NMW85425.1"/>
    </source>
</evidence>
<feature type="domain" description="PepSY" evidence="3">
    <location>
        <begin position="74"/>
        <end position="133"/>
    </location>
</feature>
<feature type="compositionally biased region" description="Basic and acidic residues" evidence="1">
    <location>
        <begin position="43"/>
        <end position="52"/>
    </location>
</feature>
<proteinExistence type="predicted"/>
<keyword evidence="5" id="KW-1185">Reference proteome</keyword>
<gene>
    <name evidence="4" type="ORF">HKO22_06720</name>
</gene>
<evidence type="ECO:0000256" key="2">
    <source>
        <dbReference type="SAM" id="SignalP"/>
    </source>
</evidence>
<dbReference type="PROSITE" id="PS51257">
    <property type="entry name" value="PROKAR_LIPOPROTEIN"/>
    <property type="match status" value="1"/>
</dbReference>
<protein>
    <recommendedName>
        <fullName evidence="3">PepSY domain-containing protein</fullName>
    </recommendedName>
</protein>
<accession>A0A848RHF3</accession>
<reference evidence="4" key="1">
    <citation type="submission" date="2020-04" db="EMBL/GenBank/DDBJ databases">
        <title>Peptoniphilus sp. nov. isolated from swine feces.</title>
        <authorList>
            <person name="Ryu S.W."/>
        </authorList>
    </citation>
    <scope>NUCLEOTIDE SEQUENCE [LARGE SCALE GENOMIC DNA]</scope>
    <source>
        <strain evidence="4">AGMB00490</strain>
    </source>
</reference>